<organism evidence="5 6">
    <name type="scientific">Sphingomonas psychrolutea</name>
    <dbReference type="NCBI Taxonomy" id="1259676"/>
    <lineage>
        <taxon>Bacteria</taxon>
        <taxon>Pseudomonadati</taxon>
        <taxon>Pseudomonadota</taxon>
        <taxon>Alphaproteobacteria</taxon>
        <taxon>Sphingomonadales</taxon>
        <taxon>Sphingomonadaceae</taxon>
        <taxon>Sphingomonas</taxon>
    </lineage>
</organism>
<feature type="active site" description="Proton acceptor" evidence="4">
    <location>
        <position position="78"/>
    </location>
</feature>
<evidence type="ECO:0000256" key="2">
    <source>
        <dbReference type="ARBA" id="ARBA00022801"/>
    </source>
</evidence>
<dbReference type="SUPFAM" id="SSF52972">
    <property type="entry name" value="ITPase-like"/>
    <property type="match status" value="1"/>
</dbReference>
<protein>
    <recommendedName>
        <fullName evidence="4">Nucleoside triphosphate pyrophosphatase</fullName>
        <ecNumber evidence="4">3.6.1.9</ecNumber>
    </recommendedName>
    <alternativeName>
        <fullName evidence="4">Nucleotide pyrophosphatase</fullName>
        <shortName evidence="4">Nucleotide PPase</shortName>
    </alternativeName>
</protein>
<dbReference type="InterPro" id="IPR029001">
    <property type="entry name" value="ITPase-like_fam"/>
</dbReference>
<dbReference type="Gene3D" id="3.90.950.10">
    <property type="match status" value="1"/>
</dbReference>
<reference evidence="6" key="1">
    <citation type="journal article" date="2019" name="Int. J. Syst. Evol. Microbiol.">
        <title>The Global Catalogue of Microorganisms (GCM) 10K type strain sequencing project: providing services to taxonomists for standard genome sequencing and annotation.</title>
        <authorList>
            <consortium name="The Broad Institute Genomics Platform"/>
            <consortium name="The Broad Institute Genome Sequencing Center for Infectious Disease"/>
            <person name="Wu L."/>
            <person name="Ma J."/>
        </authorList>
    </citation>
    <scope>NUCLEOTIDE SEQUENCE [LARGE SCALE GENOMIC DNA]</scope>
    <source>
        <strain evidence="6">CGMCC 1.10106</strain>
    </source>
</reference>
<name>A0ABQ1GJC0_9SPHN</name>
<evidence type="ECO:0000256" key="1">
    <source>
        <dbReference type="ARBA" id="ARBA00001968"/>
    </source>
</evidence>
<comment type="cofactor">
    <cofactor evidence="1 4">
        <name>a divalent metal cation</name>
        <dbReference type="ChEBI" id="CHEBI:60240"/>
    </cofactor>
</comment>
<accession>A0ABQ1GJC0</accession>
<comment type="function">
    <text evidence="4">Nucleoside triphosphate pyrophosphatase. May have a dual role in cell division arrest and in preventing the incorporation of modified nucleotides into cellular nucleic acids.</text>
</comment>
<dbReference type="Proteomes" id="UP000618591">
    <property type="component" value="Unassembled WGS sequence"/>
</dbReference>
<dbReference type="CDD" id="cd00555">
    <property type="entry name" value="Maf"/>
    <property type="match status" value="1"/>
</dbReference>
<dbReference type="PIRSF" id="PIRSF006305">
    <property type="entry name" value="Maf"/>
    <property type="match status" value="1"/>
</dbReference>
<keyword evidence="6" id="KW-1185">Reference proteome</keyword>
<comment type="subcellular location">
    <subcellularLocation>
        <location evidence="4">Cytoplasm</location>
    </subcellularLocation>
</comment>
<evidence type="ECO:0000256" key="3">
    <source>
        <dbReference type="ARBA" id="ARBA00023080"/>
    </source>
</evidence>
<evidence type="ECO:0000313" key="5">
    <source>
        <dbReference type="EMBL" id="GGA44760.1"/>
    </source>
</evidence>
<keyword evidence="4" id="KW-0963">Cytoplasm</keyword>
<dbReference type="InterPro" id="IPR003697">
    <property type="entry name" value="Maf-like"/>
</dbReference>
<comment type="caution">
    <text evidence="4">Lacks conserved residue(s) required for the propagation of feature annotation.</text>
</comment>
<sequence>MQVAQRLVLASQSSSRRAMLTAAGVVFDAVSAGVDEESAKAALLGDGLAARDMADALSELKAIKVSSGDGQALVLGCDSIVALEDGTMLDKPRDRAEAVAHLQRLSGKRHELVSAAVIAEGGRPVWRVVDRARMHVRPLSEAFIEQYLDLEWPEISGCVGCYRIEGPGAQLFSRIEGSQFTVLGLPLLPVLDYLRVRGVLAS</sequence>
<dbReference type="PANTHER" id="PTHR43213:SF5">
    <property type="entry name" value="BIFUNCTIONAL DTTP_UTP PYROPHOSPHATASE_METHYLTRANSFERASE PROTEIN-RELATED"/>
    <property type="match status" value="1"/>
</dbReference>
<keyword evidence="3 4" id="KW-0546">Nucleotide metabolism</keyword>
<proteinExistence type="inferred from homology"/>
<comment type="caution">
    <text evidence="5">The sequence shown here is derived from an EMBL/GenBank/DDBJ whole genome shotgun (WGS) entry which is preliminary data.</text>
</comment>
<dbReference type="EC" id="3.6.1.9" evidence="4"/>
<evidence type="ECO:0000313" key="6">
    <source>
        <dbReference type="Proteomes" id="UP000618591"/>
    </source>
</evidence>
<evidence type="ECO:0000256" key="4">
    <source>
        <dbReference type="HAMAP-Rule" id="MF_00528"/>
    </source>
</evidence>
<keyword evidence="2 4" id="KW-0378">Hydrolase</keyword>
<comment type="catalytic activity">
    <reaction evidence="4">
        <text>a 2'-deoxyribonucleoside 5'-triphosphate + H2O = a 2'-deoxyribonucleoside 5'-phosphate + diphosphate + H(+)</text>
        <dbReference type="Rhea" id="RHEA:44644"/>
        <dbReference type="ChEBI" id="CHEBI:15377"/>
        <dbReference type="ChEBI" id="CHEBI:15378"/>
        <dbReference type="ChEBI" id="CHEBI:33019"/>
        <dbReference type="ChEBI" id="CHEBI:61560"/>
        <dbReference type="ChEBI" id="CHEBI:65317"/>
        <dbReference type="EC" id="3.6.1.9"/>
    </reaction>
</comment>
<comment type="catalytic activity">
    <reaction evidence="4">
        <text>a ribonucleoside 5'-triphosphate + H2O = a ribonucleoside 5'-phosphate + diphosphate + H(+)</text>
        <dbReference type="Rhea" id="RHEA:23996"/>
        <dbReference type="ChEBI" id="CHEBI:15377"/>
        <dbReference type="ChEBI" id="CHEBI:15378"/>
        <dbReference type="ChEBI" id="CHEBI:33019"/>
        <dbReference type="ChEBI" id="CHEBI:58043"/>
        <dbReference type="ChEBI" id="CHEBI:61557"/>
        <dbReference type="EC" id="3.6.1.9"/>
    </reaction>
</comment>
<dbReference type="PANTHER" id="PTHR43213">
    <property type="entry name" value="BIFUNCTIONAL DTTP/UTP PYROPHOSPHATASE/METHYLTRANSFERASE PROTEIN-RELATED"/>
    <property type="match status" value="1"/>
</dbReference>
<dbReference type="Pfam" id="PF02545">
    <property type="entry name" value="Maf"/>
    <property type="match status" value="1"/>
</dbReference>
<dbReference type="HAMAP" id="MF_00528">
    <property type="entry name" value="Maf"/>
    <property type="match status" value="1"/>
</dbReference>
<gene>
    <name evidence="5" type="ORF">GCM10011395_13770</name>
</gene>
<comment type="similarity">
    <text evidence="4">Belongs to the Maf family.</text>
</comment>
<dbReference type="EMBL" id="BMDW01000006">
    <property type="protein sequence ID" value="GGA44760.1"/>
    <property type="molecule type" value="Genomic_DNA"/>
</dbReference>